<gene>
    <name evidence="2" type="ORF">FSB76_07605</name>
</gene>
<dbReference type="OrthoDB" id="675127at2"/>
<dbReference type="Proteomes" id="UP000321362">
    <property type="component" value="Chromosome"/>
</dbReference>
<feature type="signal peptide" evidence="1">
    <location>
        <begin position="1"/>
        <end position="20"/>
    </location>
</feature>
<sequence length="103" mass="11507">MKKTVLTLAIIWMAATGSIAQTKTSNTATWVVESNLNHPGIQTVRFYDSDKHLIYTETIKARINVSNKKVQRKLNSMLDILMTTGKPVNDSNLLAASFKVKKN</sequence>
<reference evidence="2 3" key="1">
    <citation type="journal article" date="2013" name="J. Microbiol.">
        <title>Mucilaginibacter ginsenosidivorax sp. nov., with ginsenoside converting activity isolated from sediment.</title>
        <authorList>
            <person name="Kim J.K."/>
            <person name="Choi T.E."/>
            <person name="Liu Q.M."/>
            <person name="Park H.Y."/>
            <person name="Yi T.H."/>
            <person name="Yoon M.H."/>
            <person name="Kim S.C."/>
            <person name="Im W.T."/>
        </authorList>
    </citation>
    <scope>NUCLEOTIDE SEQUENCE [LARGE SCALE GENOMIC DNA]</scope>
    <source>
        <strain evidence="2 3">KHI28</strain>
    </source>
</reference>
<evidence type="ECO:0000313" key="2">
    <source>
        <dbReference type="EMBL" id="QEC75823.1"/>
    </source>
</evidence>
<keyword evidence="3" id="KW-1185">Reference proteome</keyword>
<dbReference type="EMBL" id="CP042437">
    <property type="protein sequence ID" value="QEC75823.1"/>
    <property type="molecule type" value="Genomic_DNA"/>
</dbReference>
<evidence type="ECO:0000256" key="1">
    <source>
        <dbReference type="SAM" id="SignalP"/>
    </source>
</evidence>
<dbReference type="KEGG" id="mgk:FSB76_07605"/>
<evidence type="ECO:0008006" key="4">
    <source>
        <dbReference type="Google" id="ProtNLM"/>
    </source>
</evidence>
<dbReference type="AlphaFoldDB" id="A0A5B8VWZ3"/>
<keyword evidence="1" id="KW-0732">Signal</keyword>
<feature type="chain" id="PRO_5022711551" description="DUF4907 domain-containing protein" evidence="1">
    <location>
        <begin position="21"/>
        <end position="103"/>
    </location>
</feature>
<accession>A0A5B8VWZ3</accession>
<protein>
    <recommendedName>
        <fullName evidence="4">DUF4907 domain-containing protein</fullName>
    </recommendedName>
</protein>
<proteinExistence type="predicted"/>
<name>A0A5B8VWZ3_9SPHI</name>
<evidence type="ECO:0000313" key="3">
    <source>
        <dbReference type="Proteomes" id="UP000321362"/>
    </source>
</evidence>
<organism evidence="2 3">
    <name type="scientific">Mucilaginibacter ginsenosidivorax</name>
    <dbReference type="NCBI Taxonomy" id="862126"/>
    <lineage>
        <taxon>Bacteria</taxon>
        <taxon>Pseudomonadati</taxon>
        <taxon>Bacteroidota</taxon>
        <taxon>Sphingobacteriia</taxon>
        <taxon>Sphingobacteriales</taxon>
        <taxon>Sphingobacteriaceae</taxon>
        <taxon>Mucilaginibacter</taxon>
    </lineage>
</organism>
<dbReference type="RefSeq" id="WP_147053010.1">
    <property type="nucleotide sequence ID" value="NZ_CP042437.1"/>
</dbReference>